<organism evidence="5 6">
    <name type="scientific">Stegodyphus mimosarum</name>
    <name type="common">African social velvet spider</name>
    <dbReference type="NCBI Taxonomy" id="407821"/>
    <lineage>
        <taxon>Eukaryota</taxon>
        <taxon>Metazoa</taxon>
        <taxon>Ecdysozoa</taxon>
        <taxon>Arthropoda</taxon>
        <taxon>Chelicerata</taxon>
        <taxon>Arachnida</taxon>
        <taxon>Araneae</taxon>
        <taxon>Araneomorphae</taxon>
        <taxon>Entelegynae</taxon>
        <taxon>Eresoidea</taxon>
        <taxon>Eresidae</taxon>
        <taxon>Stegodyphus</taxon>
    </lineage>
</organism>
<reference evidence="5 6" key="1">
    <citation type="submission" date="2013-11" db="EMBL/GenBank/DDBJ databases">
        <title>Genome sequencing of Stegodyphus mimosarum.</title>
        <authorList>
            <person name="Bechsgaard J."/>
        </authorList>
    </citation>
    <scope>NUCLEOTIDE SEQUENCE [LARGE SCALE GENOMIC DNA]</scope>
</reference>
<keyword evidence="2" id="KW-0863">Zinc-finger</keyword>
<accession>A0A087UM84</accession>
<keyword evidence="3" id="KW-0862">Zinc</keyword>
<evidence type="ECO:0000256" key="2">
    <source>
        <dbReference type="ARBA" id="ARBA00022771"/>
    </source>
</evidence>
<evidence type="ECO:0000256" key="3">
    <source>
        <dbReference type="ARBA" id="ARBA00022833"/>
    </source>
</evidence>
<keyword evidence="1" id="KW-0479">Metal-binding</keyword>
<dbReference type="InterPro" id="IPR027377">
    <property type="entry name" value="ZAR1/RTP1-5-like_Znf-3CxxC"/>
</dbReference>
<name>A0A087UM84_STEMI</name>
<feature type="domain" description="3CxxC-type" evidence="4">
    <location>
        <begin position="42"/>
        <end position="135"/>
    </location>
</feature>
<dbReference type="EMBL" id="KK120529">
    <property type="protein sequence ID" value="KFM78473.1"/>
    <property type="molecule type" value="Genomic_DNA"/>
</dbReference>
<dbReference type="OrthoDB" id="6406544at2759"/>
<dbReference type="AlphaFoldDB" id="A0A087UM84"/>
<dbReference type="Pfam" id="PF13695">
    <property type="entry name" value="Zn_ribbon_3CxxC"/>
    <property type="match status" value="1"/>
</dbReference>
<gene>
    <name evidence="5" type="ORF">X975_21907</name>
</gene>
<feature type="non-terminal residue" evidence="5">
    <location>
        <position position="147"/>
    </location>
</feature>
<evidence type="ECO:0000256" key="1">
    <source>
        <dbReference type="ARBA" id="ARBA00022723"/>
    </source>
</evidence>
<sequence length="147" mass="17855">MAGTILEKENLSAVIYRRMQAHQLRPQDIKQNNACQVVYNRGEYCCFHCHRTWMSNFSWIRVNLKDQRFEYRWKMKCQDCLALNEPKFTIPQFEELADMAICWYKGEDYTFPRTKTAAYRQFRRPHLPILCEKCGWGATECWRYVYQ</sequence>
<dbReference type="Proteomes" id="UP000054359">
    <property type="component" value="Unassembled WGS sequence"/>
</dbReference>
<dbReference type="OMA" id="CKKSWST"/>
<evidence type="ECO:0000313" key="5">
    <source>
        <dbReference type="EMBL" id="KFM78473.1"/>
    </source>
</evidence>
<protein>
    <recommendedName>
        <fullName evidence="4">3CxxC-type domain-containing protein</fullName>
    </recommendedName>
</protein>
<dbReference type="GO" id="GO:0008270">
    <property type="term" value="F:zinc ion binding"/>
    <property type="evidence" value="ECO:0007669"/>
    <property type="project" value="UniProtKB-KW"/>
</dbReference>
<keyword evidence="6" id="KW-1185">Reference proteome</keyword>
<evidence type="ECO:0000259" key="4">
    <source>
        <dbReference type="Pfam" id="PF13695"/>
    </source>
</evidence>
<proteinExistence type="predicted"/>
<evidence type="ECO:0000313" key="6">
    <source>
        <dbReference type="Proteomes" id="UP000054359"/>
    </source>
</evidence>